<gene>
    <name evidence="3" type="ORF">ABVK25_009634</name>
</gene>
<feature type="compositionally biased region" description="Low complexity" evidence="1">
    <location>
        <begin position="1"/>
        <end position="15"/>
    </location>
</feature>
<organism evidence="3 4">
    <name type="scientific">Lepraria finkii</name>
    <dbReference type="NCBI Taxonomy" id="1340010"/>
    <lineage>
        <taxon>Eukaryota</taxon>
        <taxon>Fungi</taxon>
        <taxon>Dikarya</taxon>
        <taxon>Ascomycota</taxon>
        <taxon>Pezizomycotina</taxon>
        <taxon>Lecanoromycetes</taxon>
        <taxon>OSLEUM clade</taxon>
        <taxon>Lecanoromycetidae</taxon>
        <taxon>Lecanorales</taxon>
        <taxon>Lecanorineae</taxon>
        <taxon>Stereocaulaceae</taxon>
        <taxon>Lepraria</taxon>
    </lineage>
</organism>
<dbReference type="Pfam" id="PF04921">
    <property type="entry name" value="XAP5"/>
    <property type="match status" value="1"/>
</dbReference>
<protein>
    <recommendedName>
        <fullName evidence="2">FAM50A/XAP5 C-terminal domain-containing protein</fullName>
    </recommendedName>
</protein>
<feature type="region of interest" description="Disordered" evidence="1">
    <location>
        <begin position="49"/>
        <end position="110"/>
    </location>
</feature>
<evidence type="ECO:0000313" key="3">
    <source>
        <dbReference type="EMBL" id="KAL2050131.1"/>
    </source>
</evidence>
<accession>A0ABR4AZL0</accession>
<dbReference type="Proteomes" id="UP001590951">
    <property type="component" value="Unassembled WGS sequence"/>
</dbReference>
<dbReference type="PANTHER" id="PTHR12722">
    <property type="entry name" value="XAP-5 PROTEIN-RELATED"/>
    <property type="match status" value="1"/>
</dbReference>
<feature type="compositionally biased region" description="Basic and acidic residues" evidence="1">
    <location>
        <begin position="50"/>
        <end position="62"/>
    </location>
</feature>
<dbReference type="PANTHER" id="PTHR12722:SF0">
    <property type="entry name" value="PROTEIN FAM50A"/>
    <property type="match status" value="1"/>
</dbReference>
<dbReference type="InterPro" id="IPR048337">
    <property type="entry name" value="FAM50A/XAP5_C"/>
</dbReference>
<feature type="compositionally biased region" description="Low complexity" evidence="1">
    <location>
        <begin position="65"/>
        <end position="87"/>
    </location>
</feature>
<evidence type="ECO:0000313" key="4">
    <source>
        <dbReference type="Proteomes" id="UP001590951"/>
    </source>
</evidence>
<comment type="caution">
    <text evidence="3">The sequence shown here is derived from an EMBL/GenBank/DDBJ whole genome shotgun (WGS) entry which is preliminary data.</text>
</comment>
<sequence>MTSSNPSSNNTSRVPTPNPRFTSQASTAADLLASQTVGLVHLSDFRKRRAEALEQKEREAEASRGSFGRFAPASSASASGAATPTSTIIDGVSTPHGPPPKKKRKQLAKGKLSFGIDEEELKNGESKIAYVAETPKTTTITSDGETSVGASLAPSDIETSIEKRRLGPNSNLTVAPKAMTKSALLREAQTREQLRREFLSMQEAVKSTEIIIPFVFYDGTNIPGGACKMNKGDYAWLFLDRSRKVGAELGVGGGEKAKSRNEWARVGVDDLMLVRGEIIIPHHYELYYFIVNKILGPNSTPLFGYAATMKPAPDSVSPGSISDDYDPVSVPSKTKKTSNGQVAPADRHLEGVNDDPNFTKVVDRRWYERNKHIFPASVWEEFDPGKDYVNDMRKDAEGNVFFFS</sequence>
<feature type="domain" description="FAM50A/XAP5 C-terminal" evidence="2">
    <location>
        <begin position="208"/>
        <end position="392"/>
    </location>
</feature>
<name>A0ABR4AZL0_9LECA</name>
<evidence type="ECO:0000259" key="2">
    <source>
        <dbReference type="Pfam" id="PF04921"/>
    </source>
</evidence>
<keyword evidence="4" id="KW-1185">Reference proteome</keyword>
<proteinExistence type="predicted"/>
<dbReference type="InterPro" id="IPR007005">
    <property type="entry name" value="XAP5"/>
</dbReference>
<dbReference type="EMBL" id="JBHFEH010000052">
    <property type="protein sequence ID" value="KAL2050131.1"/>
    <property type="molecule type" value="Genomic_DNA"/>
</dbReference>
<reference evidence="3 4" key="1">
    <citation type="submission" date="2024-09" db="EMBL/GenBank/DDBJ databases">
        <title>Rethinking Asexuality: The Enigmatic Case of Functional Sexual Genes in Lepraria (Stereocaulaceae).</title>
        <authorList>
            <person name="Doellman M."/>
            <person name="Sun Y."/>
            <person name="Barcenas-Pena A."/>
            <person name="Lumbsch H.T."/>
            <person name="Grewe F."/>
        </authorList>
    </citation>
    <scope>NUCLEOTIDE SEQUENCE [LARGE SCALE GENOMIC DNA]</scope>
    <source>
        <strain evidence="3 4">Grewe 0041</strain>
    </source>
</reference>
<feature type="region of interest" description="Disordered" evidence="1">
    <location>
        <begin position="1"/>
        <end position="27"/>
    </location>
</feature>
<feature type="compositionally biased region" description="Basic residues" evidence="1">
    <location>
        <begin position="99"/>
        <end position="108"/>
    </location>
</feature>
<feature type="region of interest" description="Disordered" evidence="1">
    <location>
        <begin position="314"/>
        <end position="351"/>
    </location>
</feature>
<evidence type="ECO:0000256" key="1">
    <source>
        <dbReference type="SAM" id="MobiDB-lite"/>
    </source>
</evidence>